<evidence type="ECO:0000256" key="2">
    <source>
        <dbReference type="SAM" id="SignalP"/>
    </source>
</evidence>
<proteinExistence type="predicted"/>
<evidence type="ECO:0000313" key="4">
    <source>
        <dbReference type="Proteomes" id="UP000649617"/>
    </source>
</evidence>
<evidence type="ECO:0000313" key="3">
    <source>
        <dbReference type="EMBL" id="CAE7465799.1"/>
    </source>
</evidence>
<keyword evidence="4" id="KW-1185">Reference proteome</keyword>
<dbReference type="GO" id="GO:0006508">
    <property type="term" value="P:proteolysis"/>
    <property type="evidence" value="ECO:0007669"/>
    <property type="project" value="InterPro"/>
</dbReference>
<dbReference type="InterPro" id="IPR036249">
    <property type="entry name" value="Thioredoxin-like_sf"/>
</dbReference>
<dbReference type="EMBL" id="CAJNIZ010023030">
    <property type="protein sequence ID" value="CAE7465799.1"/>
    <property type="molecule type" value="Genomic_DNA"/>
</dbReference>
<dbReference type="CDD" id="cd06460">
    <property type="entry name" value="M32_Taq"/>
    <property type="match status" value="1"/>
</dbReference>
<dbReference type="SUPFAM" id="SSF52833">
    <property type="entry name" value="Thioredoxin-like"/>
    <property type="match status" value="1"/>
</dbReference>
<dbReference type="AlphaFoldDB" id="A0A812S5M7"/>
<organism evidence="3 4">
    <name type="scientific">Symbiodinium pilosum</name>
    <name type="common">Dinoflagellate</name>
    <dbReference type="NCBI Taxonomy" id="2952"/>
    <lineage>
        <taxon>Eukaryota</taxon>
        <taxon>Sar</taxon>
        <taxon>Alveolata</taxon>
        <taxon>Dinophyceae</taxon>
        <taxon>Suessiales</taxon>
        <taxon>Symbiodiniaceae</taxon>
        <taxon>Symbiodinium</taxon>
    </lineage>
</organism>
<dbReference type="InterPro" id="IPR010634">
    <property type="entry name" value="DUF1223"/>
</dbReference>
<sequence>MSSRFAKLRAVAPLVLLLAGAPAALAAESPAPATEPAPGSGARAPVVVELYTSQGCNACPPADAILAELARRAEVIALSLHVDYWDYIGWKDPFALSELTARQRAYARRLDRRTVYTPQMVIDGTYDVIGSRRQAVANAIGMARARPSAVAVEIRRQPAVVRIAAGAAPAGGAAVWLLAYDAWRETRVRRGENAGRALGNANVVRSYRRLGTWEGAALELPLDLAAARAAGRDGLAVIVQAATGRAGGGFGPVLGLAACLGRARRLGDHPHQLLAVDVQQLSVDVQAPPVVQGDADAPHDGGALDLRAGDAAPGDQPVRLAAVEQSLRPDLDHRPGAAQVAGQEDRHRQAEEHQHAADQPVAGPSLADQQAPASEADEGEQQQHGESDLALVDAIGADRYRSAARRSRPPIAGPPGGVMRTRYTGGRAEGEAMSEQSAYTRLETRFARLGALHEAMAVLHWDSAAMMPSGGADARGEQLAQLSLMAHELVSDPAVADWLAAAEGEAEALDDWRRANLREMRRAHSHATALSPRLVEALRRACHACEGIWREARPDNDFARVKPALAEVLALTREAGQAKAEALGKSLYDALLDQYEPDGSSAAIGRLFDELAERLPVLLSDVLERQARAPAPVLPAGPFPAAQQAELARQLMQAVGFDFRHGRLDTSAHPFTGGVPDDVRLTTRWDEADFMTGLLGVLHETGHALYERGLPRAWHRQPVGEARGMAIHESQSLLIEMQACRSRAFVDYLAPLARTAFAGSGPEWEADNLYRLYTRVQPGFIRVDADEVTYPAHVILRFRLEKALLEERMTLGDLPGAWADQLQALLGITPPDDRRGCLQDIHWYDGAWGYFPTYTLGAMAAAQLFDAACRAHPEIPAQLGRGDFATLLAWLRRHVHGQAARYSTEELLVRATGRALDPEIFEAHLRRRYLGADESRL</sequence>
<dbReference type="PROSITE" id="PS52034">
    <property type="entry name" value="PEPTIDASE_M32"/>
    <property type="match status" value="1"/>
</dbReference>
<feature type="chain" id="PRO_5032468035" description="Carboxypeptidase Taq" evidence="2">
    <location>
        <begin position="27"/>
        <end position="937"/>
    </location>
</feature>
<dbReference type="Pfam" id="PF02074">
    <property type="entry name" value="Peptidase_M32"/>
    <property type="match status" value="1"/>
</dbReference>
<feature type="region of interest" description="Disordered" evidence="1">
    <location>
        <begin position="327"/>
        <end position="387"/>
    </location>
</feature>
<evidence type="ECO:0000256" key="1">
    <source>
        <dbReference type="SAM" id="MobiDB-lite"/>
    </source>
</evidence>
<dbReference type="PRINTS" id="PR00998">
    <property type="entry name" value="CRBOXYPTASET"/>
</dbReference>
<protein>
    <recommendedName>
        <fullName evidence="5">Carboxypeptidase Taq</fullName>
    </recommendedName>
</protein>
<dbReference type="Pfam" id="PF06764">
    <property type="entry name" value="DUF1223"/>
    <property type="match status" value="1"/>
</dbReference>
<dbReference type="InterPro" id="IPR001333">
    <property type="entry name" value="Peptidase_M32_Taq"/>
</dbReference>
<dbReference type="GO" id="GO:0004181">
    <property type="term" value="F:metallocarboxypeptidase activity"/>
    <property type="evidence" value="ECO:0007669"/>
    <property type="project" value="InterPro"/>
</dbReference>
<feature type="compositionally biased region" description="Low complexity" evidence="1">
    <location>
        <begin position="300"/>
        <end position="314"/>
    </location>
</feature>
<name>A0A812S5M7_SYMPI</name>
<dbReference type="PANTHER" id="PTHR34217:SF1">
    <property type="entry name" value="CARBOXYPEPTIDASE 1"/>
    <property type="match status" value="1"/>
</dbReference>
<dbReference type="Proteomes" id="UP000649617">
    <property type="component" value="Unassembled WGS sequence"/>
</dbReference>
<dbReference type="SUPFAM" id="SSF55486">
    <property type="entry name" value="Metalloproteases ('zincins'), catalytic domain"/>
    <property type="match status" value="1"/>
</dbReference>
<feature type="region of interest" description="Disordered" evidence="1">
    <location>
        <begin position="401"/>
        <end position="420"/>
    </location>
</feature>
<comment type="caution">
    <text evidence="3">The sequence shown here is derived from an EMBL/GenBank/DDBJ whole genome shotgun (WGS) entry which is preliminary data.</text>
</comment>
<dbReference type="Gene3D" id="1.10.1370.30">
    <property type="match status" value="1"/>
</dbReference>
<feature type="region of interest" description="Disordered" evidence="1">
    <location>
        <begin position="290"/>
        <end position="314"/>
    </location>
</feature>
<gene>
    <name evidence="3" type="ORF">SPIL2461_LOCUS11693</name>
</gene>
<feature type="compositionally biased region" description="Basic and acidic residues" evidence="1">
    <location>
        <begin position="343"/>
        <end position="356"/>
    </location>
</feature>
<dbReference type="PANTHER" id="PTHR34217">
    <property type="entry name" value="METAL-DEPENDENT CARBOXYPEPTIDASE"/>
    <property type="match status" value="1"/>
</dbReference>
<dbReference type="OrthoDB" id="10249837at2759"/>
<keyword evidence="2" id="KW-0732">Signal</keyword>
<accession>A0A812S5M7</accession>
<reference evidence="3" key="1">
    <citation type="submission" date="2021-02" db="EMBL/GenBank/DDBJ databases">
        <authorList>
            <person name="Dougan E. K."/>
            <person name="Rhodes N."/>
            <person name="Thang M."/>
            <person name="Chan C."/>
        </authorList>
    </citation>
    <scope>NUCLEOTIDE SEQUENCE</scope>
</reference>
<evidence type="ECO:0008006" key="5">
    <source>
        <dbReference type="Google" id="ProtNLM"/>
    </source>
</evidence>
<feature type="signal peptide" evidence="2">
    <location>
        <begin position="1"/>
        <end position="26"/>
    </location>
</feature>